<evidence type="ECO:0000313" key="2">
    <source>
        <dbReference type="EMBL" id="MCS4157806.1"/>
    </source>
</evidence>
<protein>
    <submittedName>
        <fullName evidence="2">Uncharacterized protein</fullName>
    </submittedName>
</protein>
<dbReference type="AlphaFoldDB" id="A0AAW5P7J0"/>
<proteinExistence type="predicted"/>
<reference evidence="2" key="1">
    <citation type="submission" date="2022-08" db="EMBL/GenBank/DDBJ databases">
        <title>Genomic Encyclopedia of Type Strains, Phase V (KMG-V): Genome sequencing to study the core and pangenomes of soil and plant-associated prokaryotes.</title>
        <authorList>
            <person name="Whitman W."/>
        </authorList>
    </citation>
    <scope>NUCLEOTIDE SEQUENCE</scope>
    <source>
        <strain evidence="2">SP3002</strain>
    </source>
</reference>
<keyword evidence="1" id="KW-0472">Membrane</keyword>
<comment type="caution">
    <text evidence="2">The sequence shown here is derived from an EMBL/GenBank/DDBJ whole genome shotgun (WGS) entry which is preliminary data.</text>
</comment>
<dbReference type="RefSeq" id="WP_259258334.1">
    <property type="nucleotide sequence ID" value="NZ_JANTZM010000007.1"/>
</dbReference>
<organism evidence="2 3">
    <name type="scientific">Salinibacter ruber</name>
    <dbReference type="NCBI Taxonomy" id="146919"/>
    <lineage>
        <taxon>Bacteria</taxon>
        <taxon>Pseudomonadati</taxon>
        <taxon>Rhodothermota</taxon>
        <taxon>Rhodothermia</taxon>
        <taxon>Rhodothermales</taxon>
        <taxon>Salinibacteraceae</taxon>
        <taxon>Salinibacter</taxon>
    </lineage>
</organism>
<accession>A0AAW5P7J0</accession>
<gene>
    <name evidence="2" type="ORF">GGP99_001770</name>
</gene>
<evidence type="ECO:0000313" key="3">
    <source>
        <dbReference type="Proteomes" id="UP001155110"/>
    </source>
</evidence>
<keyword evidence="1" id="KW-1133">Transmembrane helix</keyword>
<name>A0AAW5P7J0_9BACT</name>
<feature type="transmembrane region" description="Helical" evidence="1">
    <location>
        <begin position="12"/>
        <end position="30"/>
    </location>
</feature>
<dbReference type="EMBL" id="JANTZM010000007">
    <property type="protein sequence ID" value="MCS4157806.1"/>
    <property type="molecule type" value="Genomic_DNA"/>
</dbReference>
<sequence>MNTIKKMDIAYRLRTVIEVIVFALAIWGIAEGAGLVFWSSCIAVSLLVVNYSIAFLIRYVFFPDLSREIDRLGKAMVDDMTPEQ</sequence>
<evidence type="ECO:0000256" key="1">
    <source>
        <dbReference type="SAM" id="Phobius"/>
    </source>
</evidence>
<feature type="transmembrane region" description="Helical" evidence="1">
    <location>
        <begin position="36"/>
        <end position="61"/>
    </location>
</feature>
<dbReference type="Proteomes" id="UP001155110">
    <property type="component" value="Unassembled WGS sequence"/>
</dbReference>
<keyword evidence="1" id="KW-0812">Transmembrane</keyword>